<dbReference type="Proteomes" id="UP001632038">
    <property type="component" value="Unassembled WGS sequence"/>
</dbReference>
<feature type="compositionally biased region" description="Acidic residues" evidence="1">
    <location>
        <begin position="135"/>
        <end position="146"/>
    </location>
</feature>
<proteinExistence type="predicted"/>
<gene>
    <name evidence="3" type="ORF">CASFOL_029914</name>
</gene>
<evidence type="ECO:0000313" key="4">
    <source>
        <dbReference type="Proteomes" id="UP001632038"/>
    </source>
</evidence>
<feature type="domain" description="Putative plant transposon protein" evidence="2">
    <location>
        <begin position="442"/>
        <end position="608"/>
    </location>
</feature>
<name>A0ABD3CC33_9LAMI</name>
<accession>A0ABD3CC33</accession>
<protein>
    <recommendedName>
        <fullName evidence="2">Putative plant transposon protein domain-containing protein</fullName>
    </recommendedName>
</protein>
<evidence type="ECO:0000256" key="1">
    <source>
        <dbReference type="SAM" id="MobiDB-lite"/>
    </source>
</evidence>
<feature type="region of interest" description="Disordered" evidence="1">
    <location>
        <begin position="135"/>
        <end position="156"/>
    </location>
</feature>
<evidence type="ECO:0000313" key="3">
    <source>
        <dbReference type="EMBL" id="KAL3626365.1"/>
    </source>
</evidence>
<dbReference type="AlphaFoldDB" id="A0ABD3CC33"/>
<reference evidence="4" key="1">
    <citation type="journal article" date="2024" name="IScience">
        <title>Strigolactones Initiate the Formation of Haustorium-like Structures in Castilleja.</title>
        <authorList>
            <person name="Buerger M."/>
            <person name="Peterson D."/>
            <person name="Chory J."/>
        </authorList>
    </citation>
    <scope>NUCLEOTIDE SEQUENCE [LARGE SCALE GENOMIC DNA]</scope>
</reference>
<dbReference type="EMBL" id="JAVIJP010000047">
    <property type="protein sequence ID" value="KAL3626365.1"/>
    <property type="molecule type" value="Genomic_DNA"/>
</dbReference>
<evidence type="ECO:0000259" key="2">
    <source>
        <dbReference type="Pfam" id="PF20167"/>
    </source>
</evidence>
<comment type="caution">
    <text evidence="3">The sequence shown here is derived from an EMBL/GenBank/DDBJ whole genome shotgun (WGS) entry which is preliminary data.</text>
</comment>
<dbReference type="InterPro" id="IPR046796">
    <property type="entry name" value="Transposase_32_dom"/>
</dbReference>
<organism evidence="3 4">
    <name type="scientific">Castilleja foliolosa</name>
    <dbReference type="NCBI Taxonomy" id="1961234"/>
    <lineage>
        <taxon>Eukaryota</taxon>
        <taxon>Viridiplantae</taxon>
        <taxon>Streptophyta</taxon>
        <taxon>Embryophyta</taxon>
        <taxon>Tracheophyta</taxon>
        <taxon>Spermatophyta</taxon>
        <taxon>Magnoliopsida</taxon>
        <taxon>eudicotyledons</taxon>
        <taxon>Gunneridae</taxon>
        <taxon>Pentapetalae</taxon>
        <taxon>asterids</taxon>
        <taxon>lamiids</taxon>
        <taxon>Lamiales</taxon>
        <taxon>Orobanchaceae</taxon>
        <taxon>Pedicularideae</taxon>
        <taxon>Castillejinae</taxon>
        <taxon>Castilleja</taxon>
    </lineage>
</organism>
<keyword evidence="4" id="KW-1185">Reference proteome</keyword>
<dbReference type="Pfam" id="PF20167">
    <property type="entry name" value="Transposase_32"/>
    <property type="match status" value="1"/>
</dbReference>
<sequence length="677" mass="74196">MADKSSSRKIPLFPGLSVQEEHAMFLTSQATSDRTRAPHLPPPAPWTSRDVVVVDAVPISMILPGEPGNELDLDNLPTVMPTAELRGNMSQASTKRSRRLRGVVPGEIPTAIPRSQSGPRRSTPLERMNLVDVEENQSDADDEDYLPPESVKASSFIPDLTPDELESIAAESTQPVTKESSAVDDASAPIALIPLPVVDEVETQAHINEQTVGANEIQSPADLSPPATATIDETPAPVAEIPEVYAPSSPKIPHTDFFSEENIGTSIPAVSELITPANIHVADKLQSEDSAEEETLADMLESLKNLKKSPKTSVSLPVGSNAVNIVDNDSDYLPSSSSASEDTSTAAADRVLMETRTSPSSSDDLNRVIDEVAEEEEKDEDDIDVTDLVPHTEKFLTVGCEASFKDLQSRSMICEKRLMVDVFVKNNLVEFFRARGVYVTVTTAVPFVHEIVLEFYANLLPQVCKVNSASYGKVFIRGKFYTFTPEKINLLMSTENYQGTSAVDNMDDVISTLTHGKITKWKEQLSAPKLTSFYSVLHKIAVFNWIPSKNSTVLTRPQAQLLYRLGKGIKFNFGQMVFDLVTKFAQTTVVSSLLFPSLIFNLLKAQGCAVLEGDVLTGEAEFFTIRTHLMKGDRVVDLPWVDRRSNVIEGNVGTTLLKNRQIPMEFTDGKISIGKCR</sequence>